<reference evidence="2 3" key="1">
    <citation type="submission" date="2020-08" db="EMBL/GenBank/DDBJ databases">
        <title>Genomic Encyclopedia of Type Strains, Phase IV (KMG-IV): sequencing the most valuable type-strain genomes for metagenomic binning, comparative biology and taxonomic classification.</title>
        <authorList>
            <person name="Goeker M."/>
        </authorList>
    </citation>
    <scope>NUCLEOTIDE SEQUENCE [LARGE SCALE GENOMIC DNA]</scope>
    <source>
        <strain evidence="2 3">DSM 21458</strain>
    </source>
</reference>
<keyword evidence="2" id="KW-0808">Transferase</keyword>
<sequence>MNLLTPRLNITAFRLEDEAALHAITCKPHVMRYIGRTGQPFTAEQNRRSLEHWIARSERGEPGLWAVRLRDSDRLIGWCGCFPFLETTDHELAYMYDDSAWGQGYATEAGAAALDHCFGTYGWERVVAIVRHANPASARVLERLNFRRGEDMQVFGTQTMYFTLDRRDHRAH</sequence>
<dbReference type="PANTHER" id="PTHR43792">
    <property type="entry name" value="GNAT FAMILY, PUTATIVE (AFU_ORTHOLOGUE AFUA_3G00765)-RELATED-RELATED"/>
    <property type="match status" value="1"/>
</dbReference>
<dbReference type="PROSITE" id="PS51186">
    <property type="entry name" value="GNAT"/>
    <property type="match status" value="1"/>
</dbReference>
<dbReference type="InterPro" id="IPR016181">
    <property type="entry name" value="Acyl_CoA_acyltransferase"/>
</dbReference>
<keyword evidence="3" id="KW-1185">Reference proteome</keyword>
<dbReference type="PANTHER" id="PTHR43792:SF1">
    <property type="entry name" value="N-ACETYLTRANSFERASE DOMAIN-CONTAINING PROTEIN"/>
    <property type="match status" value="1"/>
</dbReference>
<name>A0A841I4T4_9DEIO</name>
<dbReference type="Proteomes" id="UP000569951">
    <property type="component" value="Unassembled WGS sequence"/>
</dbReference>
<dbReference type="InterPro" id="IPR051531">
    <property type="entry name" value="N-acetyltransferase"/>
</dbReference>
<protein>
    <submittedName>
        <fullName evidence="2">RimJ/RimL family protein N-acetyltransferase</fullName>
    </submittedName>
</protein>
<proteinExistence type="predicted"/>
<dbReference type="SUPFAM" id="SSF55729">
    <property type="entry name" value="Acyl-CoA N-acyltransferases (Nat)"/>
    <property type="match status" value="1"/>
</dbReference>
<dbReference type="Gene3D" id="3.40.630.30">
    <property type="match status" value="1"/>
</dbReference>
<gene>
    <name evidence="2" type="ORF">HNR42_002330</name>
</gene>
<evidence type="ECO:0000313" key="3">
    <source>
        <dbReference type="Proteomes" id="UP000569951"/>
    </source>
</evidence>
<accession>A0A841I4T4</accession>
<evidence type="ECO:0000259" key="1">
    <source>
        <dbReference type="PROSITE" id="PS51186"/>
    </source>
</evidence>
<dbReference type="RefSeq" id="WP_183987646.1">
    <property type="nucleotide sequence ID" value="NZ_JACHHG010000008.1"/>
</dbReference>
<feature type="domain" description="N-acetyltransferase" evidence="1">
    <location>
        <begin position="8"/>
        <end position="165"/>
    </location>
</feature>
<dbReference type="EMBL" id="JACHHG010000008">
    <property type="protein sequence ID" value="MBB6098895.1"/>
    <property type="molecule type" value="Genomic_DNA"/>
</dbReference>
<dbReference type="GO" id="GO:0016747">
    <property type="term" value="F:acyltransferase activity, transferring groups other than amino-acyl groups"/>
    <property type="evidence" value="ECO:0007669"/>
    <property type="project" value="InterPro"/>
</dbReference>
<dbReference type="InterPro" id="IPR000182">
    <property type="entry name" value="GNAT_dom"/>
</dbReference>
<dbReference type="AlphaFoldDB" id="A0A841I4T4"/>
<evidence type="ECO:0000313" key="2">
    <source>
        <dbReference type="EMBL" id="MBB6098895.1"/>
    </source>
</evidence>
<comment type="caution">
    <text evidence="2">The sequence shown here is derived from an EMBL/GenBank/DDBJ whole genome shotgun (WGS) entry which is preliminary data.</text>
</comment>
<dbReference type="Pfam" id="PF13302">
    <property type="entry name" value="Acetyltransf_3"/>
    <property type="match status" value="1"/>
</dbReference>
<organism evidence="2 3">
    <name type="scientific">Deinobacterium chartae</name>
    <dbReference type="NCBI Taxonomy" id="521158"/>
    <lineage>
        <taxon>Bacteria</taxon>
        <taxon>Thermotogati</taxon>
        <taxon>Deinococcota</taxon>
        <taxon>Deinococci</taxon>
        <taxon>Deinococcales</taxon>
        <taxon>Deinococcaceae</taxon>
        <taxon>Deinobacterium</taxon>
    </lineage>
</organism>